<organism evidence="2 3">
    <name type="scientific">Sesamum alatum</name>
    <dbReference type="NCBI Taxonomy" id="300844"/>
    <lineage>
        <taxon>Eukaryota</taxon>
        <taxon>Viridiplantae</taxon>
        <taxon>Streptophyta</taxon>
        <taxon>Embryophyta</taxon>
        <taxon>Tracheophyta</taxon>
        <taxon>Spermatophyta</taxon>
        <taxon>Magnoliopsida</taxon>
        <taxon>eudicotyledons</taxon>
        <taxon>Gunneridae</taxon>
        <taxon>Pentapetalae</taxon>
        <taxon>asterids</taxon>
        <taxon>lamiids</taxon>
        <taxon>Lamiales</taxon>
        <taxon>Pedaliaceae</taxon>
        <taxon>Sesamum</taxon>
    </lineage>
</organism>
<comment type="caution">
    <text evidence="2">The sequence shown here is derived from an EMBL/GenBank/DDBJ whole genome shotgun (WGS) entry which is preliminary data.</text>
</comment>
<keyword evidence="3" id="KW-1185">Reference proteome</keyword>
<accession>A0AAE1Y1X9</accession>
<name>A0AAE1Y1X9_9LAMI</name>
<feature type="region of interest" description="Disordered" evidence="1">
    <location>
        <begin position="45"/>
        <end position="69"/>
    </location>
</feature>
<dbReference type="EMBL" id="JACGWO010000008">
    <property type="protein sequence ID" value="KAK4421767.1"/>
    <property type="molecule type" value="Genomic_DNA"/>
</dbReference>
<evidence type="ECO:0008006" key="4">
    <source>
        <dbReference type="Google" id="ProtNLM"/>
    </source>
</evidence>
<reference evidence="2" key="2">
    <citation type="journal article" date="2024" name="Plant">
        <title>Genomic evolution and insights into agronomic trait innovations of Sesamum species.</title>
        <authorList>
            <person name="Miao H."/>
            <person name="Wang L."/>
            <person name="Qu L."/>
            <person name="Liu H."/>
            <person name="Sun Y."/>
            <person name="Le M."/>
            <person name="Wang Q."/>
            <person name="Wei S."/>
            <person name="Zheng Y."/>
            <person name="Lin W."/>
            <person name="Duan Y."/>
            <person name="Cao H."/>
            <person name="Xiong S."/>
            <person name="Wang X."/>
            <person name="Wei L."/>
            <person name="Li C."/>
            <person name="Ma Q."/>
            <person name="Ju M."/>
            <person name="Zhao R."/>
            <person name="Li G."/>
            <person name="Mu C."/>
            <person name="Tian Q."/>
            <person name="Mei H."/>
            <person name="Zhang T."/>
            <person name="Gao T."/>
            <person name="Zhang H."/>
        </authorList>
    </citation>
    <scope>NUCLEOTIDE SEQUENCE</scope>
    <source>
        <strain evidence="2">3651</strain>
    </source>
</reference>
<protein>
    <recommendedName>
        <fullName evidence="4">Reverse transcriptase zinc-binding domain-containing protein</fullName>
    </recommendedName>
</protein>
<reference evidence="2" key="1">
    <citation type="submission" date="2020-06" db="EMBL/GenBank/DDBJ databases">
        <authorList>
            <person name="Li T."/>
            <person name="Hu X."/>
            <person name="Zhang T."/>
            <person name="Song X."/>
            <person name="Zhang H."/>
            <person name="Dai N."/>
            <person name="Sheng W."/>
            <person name="Hou X."/>
            <person name="Wei L."/>
        </authorList>
    </citation>
    <scope>NUCLEOTIDE SEQUENCE</scope>
    <source>
        <strain evidence="2">3651</strain>
        <tissue evidence="2">Leaf</tissue>
    </source>
</reference>
<sequence length="217" mass="24531">MGWGSGTCTEGRCESGCAWRERKELFKIGLQFITRGVGPNTIIKVGQSKDATGDEPQAPGSYRETEHSLPETSDILLPRSVSSSSEGFLHGNLVAVPITFKVGVDQWRGIRALGGTTQDTRVRWKQGKNRVFSVKSAHSVLLEIEARRITSSSHGSPFFADDLKKLWHHLWALPIPPRVRLFAWRIYRGALSMLDNLARQRQKVNTRMEYVMPRWSR</sequence>
<evidence type="ECO:0000313" key="3">
    <source>
        <dbReference type="Proteomes" id="UP001293254"/>
    </source>
</evidence>
<dbReference type="Proteomes" id="UP001293254">
    <property type="component" value="Unassembled WGS sequence"/>
</dbReference>
<dbReference type="AlphaFoldDB" id="A0AAE1Y1X9"/>
<gene>
    <name evidence="2" type="ORF">Salat_2127300</name>
</gene>
<evidence type="ECO:0000256" key="1">
    <source>
        <dbReference type="SAM" id="MobiDB-lite"/>
    </source>
</evidence>
<evidence type="ECO:0000313" key="2">
    <source>
        <dbReference type="EMBL" id="KAK4421767.1"/>
    </source>
</evidence>
<proteinExistence type="predicted"/>